<dbReference type="EMBL" id="AGEE01000017">
    <property type="protein sequence ID" value="EHO12411.1"/>
    <property type="molecule type" value="Genomic_DNA"/>
</dbReference>
<evidence type="ECO:0000313" key="1">
    <source>
        <dbReference type="EMBL" id="EHO12411.1"/>
    </source>
</evidence>
<gene>
    <name evidence="1" type="ORF">HMPREF9715_01566</name>
</gene>
<organism evidence="1 2">
    <name type="scientific">Myroides odoratimimus CIP 101113</name>
    <dbReference type="NCBI Taxonomy" id="883154"/>
    <lineage>
        <taxon>Bacteria</taxon>
        <taxon>Pseudomonadati</taxon>
        <taxon>Bacteroidota</taxon>
        <taxon>Flavobacteriia</taxon>
        <taxon>Flavobacteriales</taxon>
        <taxon>Flavobacteriaceae</taxon>
        <taxon>Myroides</taxon>
    </lineage>
</organism>
<dbReference type="Proteomes" id="UP000004834">
    <property type="component" value="Unassembled WGS sequence"/>
</dbReference>
<reference evidence="1 2" key="1">
    <citation type="submission" date="2011-11" db="EMBL/GenBank/DDBJ databases">
        <title>The Genome Sequence of Myroides odoratimimus CIP 101113.</title>
        <authorList>
            <person name="Earl A."/>
            <person name="Ward D."/>
            <person name="Feldgarden M."/>
            <person name="Gevers D."/>
            <person name="Huys G."/>
            <person name="Young S.K."/>
            <person name="Zeng Q."/>
            <person name="Gargeya S."/>
            <person name="Fitzgerald M."/>
            <person name="Haas B."/>
            <person name="Abouelleil A."/>
            <person name="Alvarado L."/>
            <person name="Arachchi H.M."/>
            <person name="Berlin A."/>
            <person name="Brown A."/>
            <person name="Chapman S.B."/>
            <person name="Chen Z."/>
            <person name="Dunbar C."/>
            <person name="Freedman E."/>
            <person name="Gearin G."/>
            <person name="Goldberg J."/>
            <person name="Griggs A."/>
            <person name="Gujja S."/>
            <person name="Heiman D."/>
            <person name="Howarth C."/>
            <person name="Larson L."/>
            <person name="Lui A."/>
            <person name="MacDonald P.J.P."/>
            <person name="Montmayeur A."/>
            <person name="Murphy C."/>
            <person name="Neiman D."/>
            <person name="Pearson M."/>
            <person name="Priest M."/>
            <person name="Roberts A."/>
            <person name="Saif S."/>
            <person name="Shea T."/>
            <person name="Shenoy N."/>
            <person name="Sisk P."/>
            <person name="Stolte C."/>
            <person name="Sykes S."/>
            <person name="Wortman J."/>
            <person name="Nusbaum C."/>
            <person name="Birren B."/>
        </authorList>
    </citation>
    <scope>NUCLEOTIDE SEQUENCE [LARGE SCALE GENOMIC DNA]</scope>
    <source>
        <strain evidence="1 2">CIP 101113</strain>
    </source>
</reference>
<sequence length="204" mass="24712">MEEIREMLTQWSRYSGRENDHGQLFNHYESIIEYNNLTNRLCSSLSVVYDQENDKIEWLKREFRQIETPLFNVFNEEDSSFNLVYSESNIKYYSIPFYFKGKEYKNYFDLALYIRDIFINGDNLVKTKIIDLMFSDSHMFSVLKKNSQTVELLLILVEFFYRLDICNRTYIGEVGYYLVTEYDQDEINNMKQTSPVYFTNFYNE</sequence>
<accession>A0AAV3F3E1</accession>
<comment type="caution">
    <text evidence="1">The sequence shown here is derived from an EMBL/GenBank/DDBJ whole genome shotgun (WGS) entry which is preliminary data.</text>
</comment>
<proteinExistence type="predicted"/>
<evidence type="ECO:0000313" key="2">
    <source>
        <dbReference type="Proteomes" id="UP000004834"/>
    </source>
</evidence>
<dbReference type="AlphaFoldDB" id="A0AAV3F3E1"/>
<name>A0AAV3F3E1_9FLAO</name>
<protein>
    <submittedName>
        <fullName evidence="1">Uncharacterized protein</fullName>
    </submittedName>
</protein>